<evidence type="ECO:0000313" key="6">
    <source>
        <dbReference type="Proteomes" id="UP000813420"/>
    </source>
</evidence>
<dbReference type="InterPro" id="IPR011711">
    <property type="entry name" value="GntR_C"/>
</dbReference>
<dbReference type="InterPro" id="IPR008920">
    <property type="entry name" value="TF_FadR/GntR_C"/>
</dbReference>
<dbReference type="Pfam" id="PF07729">
    <property type="entry name" value="FCD"/>
    <property type="match status" value="1"/>
</dbReference>
<accession>A0A9D2VYG3</accession>
<sequence>MARKSMSLADQAYQTIKNKILDLTYAPGMSLTEAMLTEELGMSRSPVRAAIQMLQAEGLLVSDYYRSITVKEITDKDIQDIYQLRELLEGAAFRLIFTSGRYEEYSYRIEERVVRMCAAASDPYAWEVADTDMHMEILSILDNERINRIYENNLSEQIRIGQYSVRHGMHIPRTNERLKKMVRYMRKGDYENAYEILRDDHFMQGKDSALKRKSGKPSL</sequence>
<dbReference type="SUPFAM" id="SSF46785">
    <property type="entry name" value="Winged helix' DNA-binding domain"/>
    <property type="match status" value="1"/>
</dbReference>
<dbReference type="SMART" id="SM00345">
    <property type="entry name" value="HTH_GNTR"/>
    <property type="match status" value="1"/>
</dbReference>
<keyword evidence="1" id="KW-0805">Transcription regulation</keyword>
<dbReference type="Proteomes" id="UP000813420">
    <property type="component" value="Unassembled WGS sequence"/>
</dbReference>
<dbReference type="Gene3D" id="1.10.10.10">
    <property type="entry name" value="Winged helix-like DNA-binding domain superfamily/Winged helix DNA-binding domain"/>
    <property type="match status" value="1"/>
</dbReference>
<dbReference type="Pfam" id="PF00392">
    <property type="entry name" value="GntR"/>
    <property type="match status" value="1"/>
</dbReference>
<keyword evidence="2" id="KW-0238">DNA-binding</keyword>
<dbReference type="GO" id="GO:0003677">
    <property type="term" value="F:DNA binding"/>
    <property type="evidence" value="ECO:0007669"/>
    <property type="project" value="UniProtKB-KW"/>
</dbReference>
<organism evidence="5 6">
    <name type="scientific">Merdimonas faecis</name>
    <dbReference type="NCBI Taxonomy" id="1653435"/>
    <lineage>
        <taxon>Bacteria</taxon>
        <taxon>Bacillati</taxon>
        <taxon>Bacillota</taxon>
        <taxon>Clostridia</taxon>
        <taxon>Lachnospirales</taxon>
        <taxon>Lachnospiraceae</taxon>
        <taxon>Merdimonas</taxon>
    </lineage>
</organism>
<dbReference type="OrthoDB" id="574518at2"/>
<dbReference type="PANTHER" id="PTHR43537">
    <property type="entry name" value="TRANSCRIPTIONAL REGULATOR, GNTR FAMILY"/>
    <property type="match status" value="1"/>
</dbReference>
<dbReference type="RefSeq" id="WP_070090216.1">
    <property type="nucleotide sequence ID" value="NZ_CABMJS010000035.1"/>
</dbReference>
<comment type="caution">
    <text evidence="5">The sequence shown here is derived from an EMBL/GenBank/DDBJ whole genome shotgun (WGS) entry which is preliminary data.</text>
</comment>
<dbReference type="AlphaFoldDB" id="A0A9D2VYG3"/>
<evidence type="ECO:0000313" key="5">
    <source>
        <dbReference type="EMBL" id="HJH50482.1"/>
    </source>
</evidence>
<name>A0A9D2VYG3_9FIRM</name>
<dbReference type="InterPro" id="IPR036390">
    <property type="entry name" value="WH_DNA-bd_sf"/>
</dbReference>
<dbReference type="PRINTS" id="PR00035">
    <property type="entry name" value="HTHGNTR"/>
</dbReference>
<reference evidence="5" key="1">
    <citation type="journal article" date="2021" name="PeerJ">
        <title>Extensive microbial diversity within the chicken gut microbiome revealed by metagenomics and culture.</title>
        <authorList>
            <person name="Gilroy R."/>
            <person name="Ravi A."/>
            <person name="Getino M."/>
            <person name="Pursley I."/>
            <person name="Horton D.L."/>
            <person name="Alikhan N.F."/>
            <person name="Baker D."/>
            <person name="Gharbi K."/>
            <person name="Hall N."/>
            <person name="Watson M."/>
            <person name="Adriaenssens E.M."/>
            <person name="Foster-Nyarko E."/>
            <person name="Jarju S."/>
            <person name="Secka A."/>
            <person name="Antonio M."/>
            <person name="Oren A."/>
            <person name="Chaudhuri R.R."/>
            <person name="La Ragione R."/>
            <person name="Hildebrand F."/>
            <person name="Pallen M.J."/>
        </authorList>
    </citation>
    <scope>NUCLEOTIDE SEQUENCE</scope>
    <source>
        <strain evidence="5">USAMLcec4-12693</strain>
    </source>
</reference>
<proteinExistence type="predicted"/>
<dbReference type="InterPro" id="IPR036388">
    <property type="entry name" value="WH-like_DNA-bd_sf"/>
</dbReference>
<evidence type="ECO:0000259" key="4">
    <source>
        <dbReference type="PROSITE" id="PS50949"/>
    </source>
</evidence>
<protein>
    <submittedName>
        <fullName evidence="5">GntR family transcriptional regulator</fullName>
    </submittedName>
</protein>
<reference evidence="5" key="2">
    <citation type="submission" date="2021-09" db="EMBL/GenBank/DDBJ databases">
        <authorList>
            <person name="Gilroy R."/>
        </authorList>
    </citation>
    <scope>NUCLEOTIDE SEQUENCE</scope>
    <source>
        <strain evidence="5">USAMLcec4-12693</strain>
    </source>
</reference>
<dbReference type="SMART" id="SM00895">
    <property type="entry name" value="FCD"/>
    <property type="match status" value="1"/>
</dbReference>
<dbReference type="SUPFAM" id="SSF48008">
    <property type="entry name" value="GntR ligand-binding domain-like"/>
    <property type="match status" value="1"/>
</dbReference>
<dbReference type="Gene3D" id="1.20.120.530">
    <property type="entry name" value="GntR ligand-binding domain-like"/>
    <property type="match status" value="1"/>
</dbReference>
<dbReference type="PROSITE" id="PS50949">
    <property type="entry name" value="HTH_GNTR"/>
    <property type="match status" value="1"/>
</dbReference>
<evidence type="ECO:0000256" key="2">
    <source>
        <dbReference type="ARBA" id="ARBA00023125"/>
    </source>
</evidence>
<gene>
    <name evidence="5" type="ORF">K8V39_09480</name>
</gene>
<evidence type="ECO:0000256" key="1">
    <source>
        <dbReference type="ARBA" id="ARBA00023015"/>
    </source>
</evidence>
<evidence type="ECO:0000256" key="3">
    <source>
        <dbReference type="ARBA" id="ARBA00023163"/>
    </source>
</evidence>
<dbReference type="InterPro" id="IPR000524">
    <property type="entry name" value="Tscrpt_reg_HTH_GntR"/>
</dbReference>
<keyword evidence="3" id="KW-0804">Transcription</keyword>
<dbReference type="GO" id="GO:0003700">
    <property type="term" value="F:DNA-binding transcription factor activity"/>
    <property type="evidence" value="ECO:0007669"/>
    <property type="project" value="InterPro"/>
</dbReference>
<dbReference type="PANTHER" id="PTHR43537:SF24">
    <property type="entry name" value="GLUCONATE OPERON TRANSCRIPTIONAL REPRESSOR"/>
    <property type="match status" value="1"/>
</dbReference>
<dbReference type="CDD" id="cd07377">
    <property type="entry name" value="WHTH_GntR"/>
    <property type="match status" value="1"/>
</dbReference>
<dbReference type="EMBL" id="DYXE01000080">
    <property type="protein sequence ID" value="HJH50482.1"/>
    <property type="molecule type" value="Genomic_DNA"/>
</dbReference>
<feature type="domain" description="HTH gntR-type" evidence="4">
    <location>
        <begin position="6"/>
        <end position="73"/>
    </location>
</feature>